<accession>A0A915JXM5</accession>
<reference evidence="2" key="1">
    <citation type="submission" date="2022-11" db="UniProtKB">
        <authorList>
            <consortium name="WormBaseParasite"/>
        </authorList>
    </citation>
    <scope>IDENTIFICATION</scope>
</reference>
<sequence>MMQMFILKEEDVPLLTIIIEHYKSEQMKNTKLKFEHGIELDLNNLNGHEIINYFTFKLKIHVMCKHIGEEGLVLRQDLRFNSDGSMMSL</sequence>
<organism evidence="1 2">
    <name type="scientific">Romanomermis culicivorax</name>
    <name type="common">Nematode worm</name>
    <dbReference type="NCBI Taxonomy" id="13658"/>
    <lineage>
        <taxon>Eukaryota</taxon>
        <taxon>Metazoa</taxon>
        <taxon>Ecdysozoa</taxon>
        <taxon>Nematoda</taxon>
        <taxon>Enoplea</taxon>
        <taxon>Dorylaimia</taxon>
        <taxon>Mermithida</taxon>
        <taxon>Mermithoidea</taxon>
        <taxon>Mermithidae</taxon>
        <taxon>Romanomermis</taxon>
    </lineage>
</organism>
<evidence type="ECO:0000313" key="2">
    <source>
        <dbReference type="WBParaSite" id="nRc.2.0.1.t31087-RA"/>
    </source>
</evidence>
<evidence type="ECO:0000313" key="1">
    <source>
        <dbReference type="Proteomes" id="UP000887565"/>
    </source>
</evidence>
<name>A0A915JXM5_ROMCU</name>
<protein>
    <submittedName>
        <fullName evidence="2">Uncharacterized protein</fullName>
    </submittedName>
</protein>
<proteinExistence type="predicted"/>
<dbReference type="WBParaSite" id="nRc.2.0.1.t31087-RA">
    <property type="protein sequence ID" value="nRc.2.0.1.t31087-RA"/>
    <property type="gene ID" value="nRc.2.0.1.g31087"/>
</dbReference>
<dbReference type="AlphaFoldDB" id="A0A915JXM5"/>
<keyword evidence="1" id="KW-1185">Reference proteome</keyword>
<dbReference type="Proteomes" id="UP000887565">
    <property type="component" value="Unplaced"/>
</dbReference>